<reference evidence="2 3" key="1">
    <citation type="submission" date="2021-06" db="EMBL/GenBank/DDBJ databases">
        <title>Caerostris darwini draft genome.</title>
        <authorList>
            <person name="Kono N."/>
            <person name="Arakawa K."/>
        </authorList>
    </citation>
    <scope>NUCLEOTIDE SEQUENCE [LARGE SCALE GENOMIC DNA]</scope>
</reference>
<keyword evidence="1" id="KW-0472">Membrane</keyword>
<accession>A0AAV4QD29</accession>
<dbReference type="AlphaFoldDB" id="A0AAV4QD29"/>
<dbReference type="Proteomes" id="UP001054837">
    <property type="component" value="Unassembled WGS sequence"/>
</dbReference>
<organism evidence="2 3">
    <name type="scientific">Caerostris darwini</name>
    <dbReference type="NCBI Taxonomy" id="1538125"/>
    <lineage>
        <taxon>Eukaryota</taxon>
        <taxon>Metazoa</taxon>
        <taxon>Ecdysozoa</taxon>
        <taxon>Arthropoda</taxon>
        <taxon>Chelicerata</taxon>
        <taxon>Arachnida</taxon>
        <taxon>Araneae</taxon>
        <taxon>Araneomorphae</taxon>
        <taxon>Entelegynae</taxon>
        <taxon>Araneoidea</taxon>
        <taxon>Araneidae</taxon>
        <taxon>Caerostris</taxon>
    </lineage>
</organism>
<evidence type="ECO:0000256" key="1">
    <source>
        <dbReference type="SAM" id="Phobius"/>
    </source>
</evidence>
<name>A0AAV4QD29_9ARAC</name>
<proteinExistence type="predicted"/>
<feature type="transmembrane region" description="Helical" evidence="1">
    <location>
        <begin position="24"/>
        <end position="44"/>
    </location>
</feature>
<evidence type="ECO:0000313" key="2">
    <source>
        <dbReference type="EMBL" id="GIY07309.1"/>
    </source>
</evidence>
<gene>
    <name evidence="2" type="ORF">CDAR_20591</name>
</gene>
<comment type="caution">
    <text evidence="2">The sequence shown here is derived from an EMBL/GenBank/DDBJ whole genome shotgun (WGS) entry which is preliminary data.</text>
</comment>
<protein>
    <submittedName>
        <fullName evidence="2">Uncharacterized protein</fullName>
    </submittedName>
</protein>
<keyword evidence="1" id="KW-1133">Transmembrane helix</keyword>
<sequence length="96" mass="10627">MEDPRSDISMRYSRGGHSMPSSDLGVPICTAGCNYLIMMLLFTLSHQISKTILCSRPTPPWFYVGQARVSLATGLGLMRLREKSASATTWVLGYIK</sequence>
<evidence type="ECO:0000313" key="3">
    <source>
        <dbReference type="Proteomes" id="UP001054837"/>
    </source>
</evidence>
<dbReference type="EMBL" id="BPLQ01004331">
    <property type="protein sequence ID" value="GIY07309.1"/>
    <property type="molecule type" value="Genomic_DNA"/>
</dbReference>
<keyword evidence="1" id="KW-0812">Transmembrane</keyword>
<keyword evidence="3" id="KW-1185">Reference proteome</keyword>